<name>A0AA38LS49_9TREE</name>
<dbReference type="Proteomes" id="UP001164286">
    <property type="component" value="Unassembled WGS sequence"/>
</dbReference>
<dbReference type="RefSeq" id="XP_052942880.1">
    <property type="nucleotide sequence ID" value="XM_053091026.1"/>
</dbReference>
<proteinExistence type="predicted"/>
<dbReference type="GeneID" id="77730231"/>
<accession>A0AA38LS49</accession>
<evidence type="ECO:0000313" key="1">
    <source>
        <dbReference type="EMBL" id="KAI9633103.1"/>
    </source>
</evidence>
<dbReference type="AlphaFoldDB" id="A0AA38LS49"/>
<gene>
    <name evidence="1" type="ORF">MKK02DRAFT_40265</name>
</gene>
<organism evidence="1 2">
    <name type="scientific">Dioszegia hungarica</name>
    <dbReference type="NCBI Taxonomy" id="4972"/>
    <lineage>
        <taxon>Eukaryota</taxon>
        <taxon>Fungi</taxon>
        <taxon>Dikarya</taxon>
        <taxon>Basidiomycota</taxon>
        <taxon>Agaricomycotina</taxon>
        <taxon>Tremellomycetes</taxon>
        <taxon>Tremellales</taxon>
        <taxon>Bulleribasidiaceae</taxon>
        <taxon>Dioszegia</taxon>
    </lineage>
</organism>
<dbReference type="EMBL" id="JAKWFO010000012">
    <property type="protein sequence ID" value="KAI9633103.1"/>
    <property type="molecule type" value="Genomic_DNA"/>
</dbReference>
<sequence>MATFAKCQLPDVSDDKTAAPILNTERPDILKDLFKKKERPSWITTVATRLAKEGYVPPPYDENHRPDLTKPTFAASAMYGPLAPPSITGVNVYTADGQVAQKYEMHEFKVEFLIPKNDDGGAFVPDEIPDDIALIIITMERMESAKGLPALSMACRWESYQELANRGKAHNRSTAVIKTIQLRAMLRQLEHGMDLVGSSYLECFNFAIDTYGELLGRWNLFAEWCDAVKQDVAIPAHRDAAVLSATTASAVALREHTLKFHPSGAASMADAETLRSTFRAAIMSTTSSP</sequence>
<evidence type="ECO:0000313" key="2">
    <source>
        <dbReference type="Proteomes" id="UP001164286"/>
    </source>
</evidence>
<reference evidence="1" key="1">
    <citation type="journal article" date="2022" name="G3 (Bethesda)">
        <title>High quality genome of the basidiomycete yeast Dioszegia hungarica PDD-24b-2 isolated from cloud water.</title>
        <authorList>
            <person name="Jarrige D."/>
            <person name="Haridas S."/>
            <person name="Bleykasten-Grosshans C."/>
            <person name="Joly M."/>
            <person name="Nadalig T."/>
            <person name="Sancelme M."/>
            <person name="Vuilleumier S."/>
            <person name="Grigoriev I.V."/>
            <person name="Amato P."/>
            <person name="Bringel F."/>
        </authorList>
    </citation>
    <scope>NUCLEOTIDE SEQUENCE</scope>
    <source>
        <strain evidence="1">PDD-24b-2</strain>
    </source>
</reference>
<keyword evidence="2" id="KW-1185">Reference proteome</keyword>
<protein>
    <submittedName>
        <fullName evidence="1">Uncharacterized protein</fullName>
    </submittedName>
</protein>
<comment type="caution">
    <text evidence="1">The sequence shown here is derived from an EMBL/GenBank/DDBJ whole genome shotgun (WGS) entry which is preliminary data.</text>
</comment>